<evidence type="ECO:0000313" key="1">
    <source>
        <dbReference type="EMBL" id="KSU89489.1"/>
    </source>
</evidence>
<keyword evidence="2" id="KW-1185">Reference proteome</keyword>
<dbReference type="Proteomes" id="UP000053681">
    <property type="component" value="Unassembled WGS sequence"/>
</dbReference>
<comment type="caution">
    <text evidence="1">The sequence shown here is derived from an EMBL/GenBank/DDBJ whole genome shotgun (WGS) entry which is preliminary data.</text>
</comment>
<protein>
    <submittedName>
        <fullName evidence="1">Uncharacterized protein</fullName>
    </submittedName>
</protein>
<dbReference type="RefSeq" id="WP_035321172.1">
    <property type="nucleotide sequence ID" value="NZ_KQ758628.1"/>
</dbReference>
<name>A0A0V8JR94_9BACI</name>
<evidence type="ECO:0000313" key="2">
    <source>
        <dbReference type="Proteomes" id="UP000053681"/>
    </source>
</evidence>
<dbReference type="AlphaFoldDB" id="A0A0V8JR94"/>
<proteinExistence type="predicted"/>
<organism evidence="1 2">
    <name type="scientific">Priestia veravalensis</name>
    <dbReference type="NCBI Taxonomy" id="1414648"/>
    <lineage>
        <taxon>Bacteria</taxon>
        <taxon>Bacillati</taxon>
        <taxon>Bacillota</taxon>
        <taxon>Bacilli</taxon>
        <taxon>Bacillales</taxon>
        <taxon>Bacillaceae</taxon>
        <taxon>Priestia</taxon>
    </lineage>
</organism>
<sequence length="157" mass="18381">MDLLSSKVIKTARGLELYIDSVENITIKGIHIPTTSKPYYGVKFEIDYFLLEEHKYYDLQQNYFCLVMSENFQSIKLEEPEMQSLFGVKNEEEFKATKHLLSDWLIKTNAYREAILQSLNEHKEHGTKEGNEDTKKTITFLKELLELKTIDIEQAPI</sequence>
<dbReference type="EMBL" id="LNQP01000005">
    <property type="protein sequence ID" value="KSU89489.1"/>
    <property type="molecule type" value="Genomic_DNA"/>
</dbReference>
<accession>A0A0V8JR94</accession>
<reference evidence="1 2" key="1">
    <citation type="submission" date="2015-11" db="EMBL/GenBank/DDBJ databases">
        <title>Bacillus caseinolyticus sp nov.</title>
        <authorList>
            <person name="Dastager S.G."/>
            <person name="Mawlankar R."/>
        </authorList>
    </citation>
    <scope>NUCLEOTIDE SEQUENCE [LARGE SCALE GENOMIC DNA]</scope>
    <source>
        <strain evidence="1 2">SGD-V-76</strain>
    </source>
</reference>
<gene>
    <name evidence="1" type="ORF">AS180_02790</name>
</gene>